<dbReference type="Proteomes" id="UP000776164">
    <property type="component" value="Unassembled WGS sequence"/>
</dbReference>
<evidence type="ECO:0000256" key="1">
    <source>
        <dbReference type="ARBA" id="ARBA00004127"/>
    </source>
</evidence>
<dbReference type="RefSeq" id="WP_205110131.1">
    <property type="nucleotide sequence ID" value="NZ_BAAAHT010000003.1"/>
</dbReference>
<evidence type="ECO:0000256" key="5">
    <source>
        <dbReference type="SAM" id="Phobius"/>
    </source>
</evidence>
<evidence type="ECO:0000259" key="6">
    <source>
        <dbReference type="Pfam" id="PF02656"/>
    </source>
</evidence>
<dbReference type="InterPro" id="IPR003807">
    <property type="entry name" value="DUF202"/>
</dbReference>
<name>A0ABS2L7Y4_9MICO</name>
<dbReference type="EMBL" id="JAFBBU010000001">
    <property type="protein sequence ID" value="MBM7473001.1"/>
    <property type="molecule type" value="Genomic_DNA"/>
</dbReference>
<keyword evidence="8" id="KW-1185">Reference proteome</keyword>
<evidence type="ECO:0000256" key="2">
    <source>
        <dbReference type="ARBA" id="ARBA00022692"/>
    </source>
</evidence>
<comment type="caution">
    <text evidence="7">The sequence shown here is derived from an EMBL/GenBank/DDBJ whole genome shotgun (WGS) entry which is preliminary data.</text>
</comment>
<protein>
    <submittedName>
        <fullName evidence="7">Membrane protein</fullName>
    </submittedName>
</protein>
<evidence type="ECO:0000256" key="4">
    <source>
        <dbReference type="ARBA" id="ARBA00023136"/>
    </source>
</evidence>
<comment type="subcellular location">
    <subcellularLocation>
        <location evidence="1">Endomembrane system</location>
        <topology evidence="1">Multi-pass membrane protein</topology>
    </subcellularLocation>
</comment>
<feature type="transmembrane region" description="Helical" evidence="5">
    <location>
        <begin position="46"/>
        <end position="66"/>
    </location>
</feature>
<reference evidence="7 8" key="1">
    <citation type="submission" date="2021-01" db="EMBL/GenBank/DDBJ databases">
        <title>Sequencing the genomes of 1000 actinobacteria strains.</title>
        <authorList>
            <person name="Klenk H.-P."/>
        </authorList>
    </citation>
    <scope>NUCLEOTIDE SEQUENCE [LARGE SCALE GENOMIC DNA]</scope>
    <source>
        <strain evidence="7 8">DSM 13057</strain>
    </source>
</reference>
<organism evidence="7 8">
    <name type="scientific">Subtercola frigoramans</name>
    <dbReference type="NCBI Taxonomy" id="120298"/>
    <lineage>
        <taxon>Bacteria</taxon>
        <taxon>Bacillati</taxon>
        <taxon>Actinomycetota</taxon>
        <taxon>Actinomycetes</taxon>
        <taxon>Micrococcales</taxon>
        <taxon>Microbacteriaceae</taxon>
        <taxon>Subtercola</taxon>
    </lineage>
</organism>
<evidence type="ECO:0000256" key="3">
    <source>
        <dbReference type="ARBA" id="ARBA00022989"/>
    </source>
</evidence>
<evidence type="ECO:0000313" key="7">
    <source>
        <dbReference type="EMBL" id="MBM7473001.1"/>
    </source>
</evidence>
<feature type="transmembrane region" description="Helical" evidence="5">
    <location>
        <begin position="86"/>
        <end position="113"/>
    </location>
</feature>
<gene>
    <name evidence="7" type="ORF">JOE66_002635</name>
</gene>
<evidence type="ECO:0000313" key="8">
    <source>
        <dbReference type="Proteomes" id="UP000776164"/>
    </source>
</evidence>
<dbReference type="Pfam" id="PF02656">
    <property type="entry name" value="DUF202"/>
    <property type="match status" value="1"/>
</dbReference>
<sequence length="115" mass="12003">MSTPEGSDRVFDPGLQVERTALSWQRTGLSIVVGSLVGIRVLAPVAGWWGVAAGVAGALLGVFVVVRSSIRHRVIHERLTRDELALLPGAGVMAVVAAAVLLAALVALGFVLLQR</sequence>
<keyword evidence="3 5" id="KW-1133">Transmembrane helix</keyword>
<feature type="domain" description="DUF202" evidence="6">
    <location>
        <begin position="12"/>
        <end position="74"/>
    </location>
</feature>
<proteinExistence type="predicted"/>
<keyword evidence="4 5" id="KW-0472">Membrane</keyword>
<accession>A0ABS2L7Y4</accession>
<keyword evidence="2 5" id="KW-0812">Transmembrane</keyword>